<accession>J0D8F7</accession>
<dbReference type="GO" id="GO:0008270">
    <property type="term" value="F:zinc ion binding"/>
    <property type="evidence" value="ECO:0007669"/>
    <property type="project" value="UniProtKB-KW"/>
</dbReference>
<keyword evidence="2 4" id="KW-0863">Zinc-finger</keyword>
<evidence type="ECO:0000313" key="7">
    <source>
        <dbReference type="Proteomes" id="UP000006514"/>
    </source>
</evidence>
<proteinExistence type="predicted"/>
<dbReference type="Gene3D" id="6.10.140.2220">
    <property type="match status" value="1"/>
</dbReference>
<protein>
    <recommendedName>
        <fullName evidence="5">MYND-type domain-containing protein</fullName>
    </recommendedName>
</protein>
<evidence type="ECO:0000256" key="2">
    <source>
        <dbReference type="ARBA" id="ARBA00022771"/>
    </source>
</evidence>
<dbReference type="Proteomes" id="UP000006514">
    <property type="component" value="Unassembled WGS sequence"/>
</dbReference>
<keyword evidence="7" id="KW-1185">Reference proteome</keyword>
<keyword evidence="1" id="KW-0479">Metal-binding</keyword>
<keyword evidence="3" id="KW-0862">Zinc</keyword>
<reference evidence="7" key="1">
    <citation type="journal article" date="2012" name="Science">
        <title>The Paleozoic origin of enzymatic lignin decomposition reconstructed from 31 fungal genomes.</title>
        <authorList>
            <person name="Floudas D."/>
            <person name="Binder M."/>
            <person name="Riley R."/>
            <person name="Barry K."/>
            <person name="Blanchette R.A."/>
            <person name="Henrissat B."/>
            <person name="Martinez A.T."/>
            <person name="Otillar R."/>
            <person name="Spatafora J.W."/>
            <person name="Yadav J.S."/>
            <person name="Aerts A."/>
            <person name="Benoit I."/>
            <person name="Boyd A."/>
            <person name="Carlson A."/>
            <person name="Copeland A."/>
            <person name="Coutinho P.M."/>
            <person name="de Vries R.P."/>
            <person name="Ferreira P."/>
            <person name="Findley K."/>
            <person name="Foster B."/>
            <person name="Gaskell J."/>
            <person name="Glotzer D."/>
            <person name="Gorecki P."/>
            <person name="Heitman J."/>
            <person name="Hesse C."/>
            <person name="Hori C."/>
            <person name="Igarashi K."/>
            <person name="Jurgens J.A."/>
            <person name="Kallen N."/>
            <person name="Kersten P."/>
            <person name="Kohler A."/>
            <person name="Kuees U."/>
            <person name="Kumar T.K.A."/>
            <person name="Kuo A."/>
            <person name="LaButti K."/>
            <person name="Larrondo L.F."/>
            <person name="Lindquist E."/>
            <person name="Ling A."/>
            <person name="Lombard V."/>
            <person name="Lucas S."/>
            <person name="Lundell T."/>
            <person name="Martin R."/>
            <person name="McLaughlin D.J."/>
            <person name="Morgenstern I."/>
            <person name="Morin E."/>
            <person name="Murat C."/>
            <person name="Nagy L.G."/>
            <person name="Nolan M."/>
            <person name="Ohm R.A."/>
            <person name="Patyshakuliyeva A."/>
            <person name="Rokas A."/>
            <person name="Ruiz-Duenas F.J."/>
            <person name="Sabat G."/>
            <person name="Salamov A."/>
            <person name="Samejima M."/>
            <person name="Schmutz J."/>
            <person name="Slot J.C."/>
            <person name="St John F."/>
            <person name="Stenlid J."/>
            <person name="Sun H."/>
            <person name="Sun S."/>
            <person name="Syed K."/>
            <person name="Tsang A."/>
            <person name="Wiebenga A."/>
            <person name="Young D."/>
            <person name="Pisabarro A."/>
            <person name="Eastwood D.C."/>
            <person name="Martin F."/>
            <person name="Cullen D."/>
            <person name="Grigoriev I.V."/>
            <person name="Hibbett D.S."/>
        </authorList>
    </citation>
    <scope>NUCLEOTIDE SEQUENCE [LARGE SCALE GENOMIC DNA]</scope>
    <source>
        <strain evidence="7">TFB10046</strain>
    </source>
</reference>
<dbReference type="InterPro" id="IPR002893">
    <property type="entry name" value="Znf_MYND"/>
</dbReference>
<dbReference type="EMBL" id="JH687888">
    <property type="protein sequence ID" value="EJD35500.1"/>
    <property type="molecule type" value="Genomic_DNA"/>
</dbReference>
<dbReference type="Pfam" id="PF01753">
    <property type="entry name" value="zf-MYND"/>
    <property type="match status" value="1"/>
</dbReference>
<organism evidence="6 7">
    <name type="scientific">Auricularia subglabra (strain TFB-10046 / SS5)</name>
    <name type="common">White-rot fungus</name>
    <name type="synonym">Auricularia delicata (strain TFB10046)</name>
    <dbReference type="NCBI Taxonomy" id="717982"/>
    <lineage>
        <taxon>Eukaryota</taxon>
        <taxon>Fungi</taxon>
        <taxon>Dikarya</taxon>
        <taxon>Basidiomycota</taxon>
        <taxon>Agaricomycotina</taxon>
        <taxon>Agaricomycetes</taxon>
        <taxon>Auriculariales</taxon>
        <taxon>Auriculariaceae</taxon>
        <taxon>Auricularia</taxon>
    </lineage>
</organism>
<evidence type="ECO:0000313" key="6">
    <source>
        <dbReference type="EMBL" id="EJD35500.1"/>
    </source>
</evidence>
<dbReference type="eggNOG" id="ENOG502T2NK">
    <property type="taxonomic scope" value="Eukaryota"/>
</dbReference>
<dbReference type="InParanoid" id="J0D8F7"/>
<sequence>MSANSKLAQIAQSLAAGFDPPFAPSLCLSCFTAFVQAIDSPVALAPLLEPKLHPFWDALMRFVAADWTPRRQNEAAHLLAIAARKCHRCSSSRSRAKIERRMPDADNPFDGVFQFACAKVSAALCNSANRYKGFGEHHRRWPVRKEQLFPYGPEATVSSLVERINKHPPAQRLTGSLLNFHRPIVFPILMQEGNRTRVTTCITGHLASCTSAVKAAQAALPQPAVDDVRDAVLRKHVESCDGVLSLLVAITAGPDSLAGDRAQFYRNNEAALFRAFHDLASLGTIHERDKYSAISHFPTELWALLSEAQRLEFGCRDLPAYARNVETGEDLQQNPYRALRYYLSIRPETRDCSAPGCAKTVHEPGMRHAFAKCAKCRVVQYCSRACQKADWTGLPLPHKEVCDALHELSTFATWDTWQMTADEFCAACTEHAYPLGRVDKLIYWATGGNRVTGYSPASRPPRVTSVFKPKFTPKDDAEIQGIRCMISFPPLPDGRRVTELELKIAQKETREILEGTGIVFSFV</sequence>
<dbReference type="SUPFAM" id="SSF144232">
    <property type="entry name" value="HIT/MYND zinc finger-like"/>
    <property type="match status" value="1"/>
</dbReference>
<name>J0D8F7_AURST</name>
<gene>
    <name evidence="6" type="ORF">AURDEDRAFT_188722</name>
</gene>
<dbReference type="AlphaFoldDB" id="J0D8F7"/>
<feature type="domain" description="MYND-type" evidence="5">
    <location>
        <begin position="354"/>
        <end position="402"/>
    </location>
</feature>
<evidence type="ECO:0000256" key="4">
    <source>
        <dbReference type="PROSITE-ProRule" id="PRU00134"/>
    </source>
</evidence>
<dbReference type="PROSITE" id="PS50865">
    <property type="entry name" value="ZF_MYND_2"/>
    <property type="match status" value="1"/>
</dbReference>
<dbReference type="OrthoDB" id="2998255at2759"/>
<evidence type="ECO:0000259" key="5">
    <source>
        <dbReference type="PROSITE" id="PS50865"/>
    </source>
</evidence>
<evidence type="ECO:0000256" key="1">
    <source>
        <dbReference type="ARBA" id="ARBA00022723"/>
    </source>
</evidence>
<evidence type="ECO:0000256" key="3">
    <source>
        <dbReference type="ARBA" id="ARBA00022833"/>
    </source>
</evidence>
<dbReference type="KEGG" id="adl:AURDEDRAFT_188722"/>